<dbReference type="SUPFAM" id="SSF47336">
    <property type="entry name" value="ACP-like"/>
    <property type="match status" value="1"/>
</dbReference>
<dbReference type="RefSeq" id="WP_399646593.1">
    <property type="nucleotide sequence ID" value="NZ_JBITYG010000002.1"/>
</dbReference>
<proteinExistence type="predicted"/>
<dbReference type="PROSITE" id="PS50075">
    <property type="entry name" value="CARRIER"/>
    <property type="match status" value="1"/>
</dbReference>
<protein>
    <submittedName>
        <fullName evidence="2">Acyl carrier protein</fullName>
    </submittedName>
</protein>
<keyword evidence="3" id="KW-1185">Reference proteome</keyword>
<organism evidence="2 3">
    <name type="scientific">Streptomyces fildesensis</name>
    <dbReference type="NCBI Taxonomy" id="375757"/>
    <lineage>
        <taxon>Bacteria</taxon>
        <taxon>Bacillati</taxon>
        <taxon>Actinomycetota</taxon>
        <taxon>Actinomycetes</taxon>
        <taxon>Kitasatosporales</taxon>
        <taxon>Streptomycetaceae</taxon>
        <taxon>Streptomyces</taxon>
    </lineage>
</organism>
<evidence type="ECO:0000313" key="3">
    <source>
        <dbReference type="Proteomes" id="UP001614394"/>
    </source>
</evidence>
<name>A0ABW8C675_9ACTN</name>
<dbReference type="EMBL" id="JBITYG010000002">
    <property type="protein sequence ID" value="MFI9100875.1"/>
    <property type="molecule type" value="Genomic_DNA"/>
</dbReference>
<gene>
    <name evidence="2" type="ORF">ACIGXA_10130</name>
</gene>
<dbReference type="InterPro" id="IPR009081">
    <property type="entry name" value="PP-bd_ACP"/>
</dbReference>
<sequence length="89" mass="9787">MTISASHPTGRLDKEELRRTIAQVLDVEVDEVTDDAHFNDDLEVDSLMALEVVVVLEGAYGLRLDESELRGITSLENAYRLLSGKLSAA</sequence>
<dbReference type="InterPro" id="IPR036736">
    <property type="entry name" value="ACP-like_sf"/>
</dbReference>
<accession>A0ABW8C675</accession>
<comment type="caution">
    <text evidence="2">The sequence shown here is derived from an EMBL/GenBank/DDBJ whole genome shotgun (WGS) entry which is preliminary data.</text>
</comment>
<feature type="domain" description="Carrier" evidence="1">
    <location>
        <begin position="8"/>
        <end position="86"/>
    </location>
</feature>
<reference evidence="2 3" key="1">
    <citation type="submission" date="2024-10" db="EMBL/GenBank/DDBJ databases">
        <title>The Natural Products Discovery Center: Release of the First 8490 Sequenced Strains for Exploring Actinobacteria Biosynthetic Diversity.</title>
        <authorList>
            <person name="Kalkreuter E."/>
            <person name="Kautsar S.A."/>
            <person name="Yang D."/>
            <person name="Bader C.D."/>
            <person name="Teijaro C.N."/>
            <person name="Fluegel L."/>
            <person name="Davis C.M."/>
            <person name="Simpson J.R."/>
            <person name="Lauterbach L."/>
            <person name="Steele A.D."/>
            <person name="Gui C."/>
            <person name="Meng S."/>
            <person name="Li G."/>
            <person name="Viehrig K."/>
            <person name="Ye F."/>
            <person name="Su P."/>
            <person name="Kiefer A.F."/>
            <person name="Nichols A."/>
            <person name="Cepeda A.J."/>
            <person name="Yan W."/>
            <person name="Fan B."/>
            <person name="Jiang Y."/>
            <person name="Adhikari A."/>
            <person name="Zheng C.-J."/>
            <person name="Schuster L."/>
            <person name="Cowan T.M."/>
            <person name="Smanski M.J."/>
            <person name="Chevrette M.G."/>
            <person name="De Carvalho L.P.S."/>
            <person name="Shen B."/>
        </authorList>
    </citation>
    <scope>NUCLEOTIDE SEQUENCE [LARGE SCALE GENOMIC DNA]</scope>
    <source>
        <strain evidence="2 3">NPDC053399</strain>
    </source>
</reference>
<evidence type="ECO:0000313" key="2">
    <source>
        <dbReference type="EMBL" id="MFI9100875.1"/>
    </source>
</evidence>
<dbReference type="Pfam" id="PF00550">
    <property type="entry name" value="PP-binding"/>
    <property type="match status" value="1"/>
</dbReference>
<evidence type="ECO:0000259" key="1">
    <source>
        <dbReference type="PROSITE" id="PS50075"/>
    </source>
</evidence>
<dbReference type="Gene3D" id="1.10.1200.10">
    <property type="entry name" value="ACP-like"/>
    <property type="match status" value="1"/>
</dbReference>
<dbReference type="Proteomes" id="UP001614394">
    <property type="component" value="Unassembled WGS sequence"/>
</dbReference>